<accession>A0ABT4UMZ3</accession>
<dbReference type="InterPro" id="IPR008927">
    <property type="entry name" value="6-PGluconate_DH-like_C_sf"/>
</dbReference>
<gene>
    <name evidence="5" type="ORF">O3P16_15490</name>
</gene>
<dbReference type="Pfam" id="PF00725">
    <property type="entry name" value="3HCDH"/>
    <property type="match status" value="1"/>
</dbReference>
<sequence length="280" mass="31308">MITTACVCGSGTMGTGIAIAFGLKKIPTILFDTNPDNLEKARDYIKKYIDKQNVKFGDSKQNFDFILDNISFTPDINRCKAELIIEAIVENESVKTDLYKKLEALNDDSSIIASNTSSLSISALQESLSRPENFAGLHFFNPAQIMKLVEVIKGNKTSDKVITILKETCEIINKQPVICIDSPGFIVNRVARPYYLEAMSLVEKGLCRIDEVDKVLESAGFKMGPFKLMDLIGLDINYNVSCLVWEQLGKPDRLKPSKLQQEKVNKGELGIKTKKGFYQY</sequence>
<dbReference type="InterPro" id="IPR013328">
    <property type="entry name" value="6PGD_dom2"/>
</dbReference>
<dbReference type="InterPro" id="IPR006176">
    <property type="entry name" value="3-OHacyl-CoA_DH_NAD-bd"/>
</dbReference>
<feature type="domain" description="3-hydroxyacyl-CoA dehydrogenase NAD binding" evidence="4">
    <location>
        <begin position="5"/>
        <end position="180"/>
    </location>
</feature>
<keyword evidence="6" id="KW-1185">Reference proteome</keyword>
<evidence type="ECO:0000313" key="6">
    <source>
        <dbReference type="Proteomes" id="UP001210231"/>
    </source>
</evidence>
<comment type="similarity">
    <text evidence="1">Belongs to the 3-hydroxyacyl-CoA dehydrogenase family.</text>
</comment>
<evidence type="ECO:0000256" key="1">
    <source>
        <dbReference type="ARBA" id="ARBA00009463"/>
    </source>
</evidence>
<dbReference type="SUPFAM" id="SSF51735">
    <property type="entry name" value="NAD(P)-binding Rossmann-fold domains"/>
    <property type="match status" value="1"/>
</dbReference>
<proteinExistence type="inferred from homology"/>
<dbReference type="SUPFAM" id="SSF48179">
    <property type="entry name" value="6-phosphogluconate dehydrogenase C-terminal domain-like"/>
    <property type="match status" value="1"/>
</dbReference>
<dbReference type="Pfam" id="PF02737">
    <property type="entry name" value="3HCDH_N"/>
    <property type="match status" value="1"/>
</dbReference>
<dbReference type="PANTHER" id="PTHR48075">
    <property type="entry name" value="3-HYDROXYACYL-COA DEHYDROGENASE FAMILY PROTEIN"/>
    <property type="match status" value="1"/>
</dbReference>
<reference evidence="5 6" key="1">
    <citation type="submission" date="2022-12" db="EMBL/GenBank/DDBJ databases">
        <title>Chitinophagaceae gen. sp. nov., a new member of the family Chitinophagaceae, isolated from soil in a chemical factory.</title>
        <authorList>
            <person name="Ke Z."/>
        </authorList>
    </citation>
    <scope>NUCLEOTIDE SEQUENCE [LARGE SCALE GENOMIC DNA]</scope>
    <source>
        <strain evidence="5 6">LY-5</strain>
    </source>
</reference>
<evidence type="ECO:0000256" key="2">
    <source>
        <dbReference type="ARBA" id="ARBA00023002"/>
    </source>
</evidence>
<dbReference type="Gene3D" id="1.10.1040.10">
    <property type="entry name" value="N-(1-d-carboxylethyl)-l-norvaline Dehydrogenase, domain 2"/>
    <property type="match status" value="1"/>
</dbReference>
<comment type="caution">
    <text evidence="5">The sequence shown here is derived from an EMBL/GenBank/DDBJ whole genome shotgun (WGS) entry which is preliminary data.</text>
</comment>
<dbReference type="InterPro" id="IPR022694">
    <property type="entry name" value="3-OHacyl-CoA_DH"/>
</dbReference>
<evidence type="ECO:0000259" key="3">
    <source>
        <dbReference type="Pfam" id="PF00725"/>
    </source>
</evidence>
<dbReference type="PROSITE" id="PS00067">
    <property type="entry name" value="3HCDH"/>
    <property type="match status" value="1"/>
</dbReference>
<dbReference type="Gene3D" id="3.40.50.720">
    <property type="entry name" value="NAD(P)-binding Rossmann-like Domain"/>
    <property type="match status" value="1"/>
</dbReference>
<dbReference type="Proteomes" id="UP001210231">
    <property type="component" value="Unassembled WGS sequence"/>
</dbReference>
<dbReference type="RefSeq" id="WP_407032549.1">
    <property type="nucleotide sequence ID" value="NZ_JAQGEF010000025.1"/>
</dbReference>
<keyword evidence="2" id="KW-0560">Oxidoreductase</keyword>
<evidence type="ECO:0000259" key="4">
    <source>
        <dbReference type="Pfam" id="PF02737"/>
    </source>
</evidence>
<dbReference type="InterPro" id="IPR036291">
    <property type="entry name" value="NAD(P)-bd_dom_sf"/>
</dbReference>
<name>A0ABT4UMZ3_9BACT</name>
<dbReference type="InterPro" id="IPR006180">
    <property type="entry name" value="3-OHacyl-CoA_DH_CS"/>
</dbReference>
<protein>
    <submittedName>
        <fullName evidence="5">3-hydroxyacyl-CoA dehydrogenase family protein</fullName>
    </submittedName>
</protein>
<feature type="domain" description="3-hydroxyacyl-CoA dehydrogenase C-terminal" evidence="3">
    <location>
        <begin position="184"/>
        <end position="280"/>
    </location>
</feature>
<dbReference type="InterPro" id="IPR006108">
    <property type="entry name" value="3HC_DH_C"/>
</dbReference>
<organism evidence="5 6">
    <name type="scientific">Polluticaenibacter yanchengensis</name>
    <dbReference type="NCBI Taxonomy" id="3014562"/>
    <lineage>
        <taxon>Bacteria</taxon>
        <taxon>Pseudomonadati</taxon>
        <taxon>Bacteroidota</taxon>
        <taxon>Chitinophagia</taxon>
        <taxon>Chitinophagales</taxon>
        <taxon>Chitinophagaceae</taxon>
        <taxon>Polluticaenibacter</taxon>
    </lineage>
</organism>
<dbReference type="PIRSF" id="PIRSF000105">
    <property type="entry name" value="HCDH"/>
    <property type="match status" value="1"/>
</dbReference>
<dbReference type="PANTHER" id="PTHR48075:SF5">
    <property type="entry name" value="3-HYDROXYBUTYRYL-COA DEHYDROGENASE"/>
    <property type="match status" value="1"/>
</dbReference>
<dbReference type="EMBL" id="JAQGEF010000025">
    <property type="protein sequence ID" value="MDA3616219.1"/>
    <property type="molecule type" value="Genomic_DNA"/>
</dbReference>
<evidence type="ECO:0000313" key="5">
    <source>
        <dbReference type="EMBL" id="MDA3616219.1"/>
    </source>
</evidence>